<evidence type="ECO:0000259" key="8">
    <source>
        <dbReference type="PROSITE" id="PS51202"/>
    </source>
</evidence>
<dbReference type="PROSITE" id="PS51201">
    <property type="entry name" value="RCK_N"/>
    <property type="match status" value="2"/>
</dbReference>
<evidence type="ECO:0000256" key="6">
    <source>
        <dbReference type="ARBA" id="ARBA00023065"/>
    </source>
</evidence>
<organism evidence="9 10">
    <name type="scientific">Tepidimicrobium xylanilyticum</name>
    <dbReference type="NCBI Taxonomy" id="1123352"/>
    <lineage>
        <taxon>Bacteria</taxon>
        <taxon>Bacillati</taxon>
        <taxon>Bacillota</taxon>
        <taxon>Tissierellia</taxon>
        <taxon>Tissierellales</taxon>
        <taxon>Tepidimicrobiaceae</taxon>
        <taxon>Tepidimicrobium</taxon>
    </lineage>
</organism>
<dbReference type="SUPFAM" id="SSF116726">
    <property type="entry name" value="TrkA C-terminal domain-like"/>
    <property type="match status" value="2"/>
</dbReference>
<dbReference type="OrthoDB" id="9775180at2"/>
<dbReference type="PRINTS" id="PR00335">
    <property type="entry name" value="KUPTAKETRKA"/>
</dbReference>
<keyword evidence="2" id="KW-0813">Transport</keyword>
<dbReference type="NCBIfam" id="NF007032">
    <property type="entry name" value="PRK09496.1-4"/>
    <property type="match status" value="1"/>
</dbReference>
<dbReference type="Gene3D" id="3.40.50.720">
    <property type="entry name" value="NAD(P)-binding Rossmann-like Domain"/>
    <property type="match status" value="2"/>
</dbReference>
<gene>
    <name evidence="9" type="ORF">SAMN05660923_02954</name>
</gene>
<dbReference type="NCBIfam" id="NF007034">
    <property type="entry name" value="PRK09496.2-1"/>
    <property type="match status" value="1"/>
</dbReference>
<evidence type="ECO:0000256" key="3">
    <source>
        <dbReference type="ARBA" id="ARBA00022538"/>
    </source>
</evidence>
<dbReference type="PANTHER" id="PTHR43833:SF5">
    <property type="entry name" value="TRK SYSTEM POTASSIUM UPTAKE PROTEIN TRKA"/>
    <property type="match status" value="1"/>
</dbReference>
<feature type="domain" description="RCK N-terminal" evidence="7">
    <location>
        <begin position="1"/>
        <end position="120"/>
    </location>
</feature>
<reference evidence="9 10" key="1">
    <citation type="submission" date="2016-10" db="EMBL/GenBank/DDBJ databases">
        <authorList>
            <person name="de Groot N.N."/>
        </authorList>
    </citation>
    <scope>NUCLEOTIDE SEQUENCE [LARGE SCALE GENOMIC DNA]</scope>
    <source>
        <strain evidence="9 10">DSM 23310</strain>
    </source>
</reference>
<dbReference type="InterPro" id="IPR036291">
    <property type="entry name" value="NAD(P)-bd_dom_sf"/>
</dbReference>
<dbReference type="EMBL" id="FNNG01000021">
    <property type="protein sequence ID" value="SDX79886.1"/>
    <property type="molecule type" value="Genomic_DNA"/>
</dbReference>
<feature type="domain" description="RCK C-terminal" evidence="8">
    <location>
        <begin position="365"/>
        <end position="446"/>
    </location>
</feature>
<feature type="domain" description="RCK C-terminal" evidence="8">
    <location>
        <begin position="140"/>
        <end position="221"/>
    </location>
</feature>
<dbReference type="NCBIfam" id="NF007039">
    <property type="entry name" value="PRK09496.3-2"/>
    <property type="match status" value="1"/>
</dbReference>
<dbReference type="InterPro" id="IPR003148">
    <property type="entry name" value="RCK_N"/>
</dbReference>
<dbReference type="Proteomes" id="UP000198828">
    <property type="component" value="Unassembled WGS sequence"/>
</dbReference>
<evidence type="ECO:0000259" key="7">
    <source>
        <dbReference type="PROSITE" id="PS51201"/>
    </source>
</evidence>
<protein>
    <recommendedName>
        <fullName evidence="1">Trk system potassium uptake protein TrkA</fullName>
    </recommendedName>
</protein>
<dbReference type="NCBIfam" id="NF007031">
    <property type="entry name" value="PRK09496.1-2"/>
    <property type="match status" value="1"/>
</dbReference>
<dbReference type="SUPFAM" id="SSF51735">
    <property type="entry name" value="NAD(P)-binding Rossmann-fold domains"/>
    <property type="match status" value="2"/>
</dbReference>
<dbReference type="InterPro" id="IPR050721">
    <property type="entry name" value="Trk_Ktr_HKT_K-transport"/>
</dbReference>
<dbReference type="RefSeq" id="WP_093754994.1">
    <property type="nucleotide sequence ID" value="NZ_BSYN01000007.1"/>
</dbReference>
<evidence type="ECO:0000313" key="10">
    <source>
        <dbReference type="Proteomes" id="UP000198828"/>
    </source>
</evidence>
<dbReference type="PANTHER" id="PTHR43833">
    <property type="entry name" value="POTASSIUM CHANNEL PROTEIN 2-RELATED-RELATED"/>
    <property type="match status" value="1"/>
</dbReference>
<dbReference type="InterPro" id="IPR036721">
    <property type="entry name" value="RCK_C_sf"/>
</dbReference>
<dbReference type="Pfam" id="PF02080">
    <property type="entry name" value="TrkA_C"/>
    <property type="match status" value="2"/>
</dbReference>
<evidence type="ECO:0000256" key="2">
    <source>
        <dbReference type="ARBA" id="ARBA00022448"/>
    </source>
</evidence>
<proteinExistence type="predicted"/>
<keyword evidence="5" id="KW-0520">NAD</keyword>
<dbReference type="GO" id="GO:0015079">
    <property type="term" value="F:potassium ion transmembrane transporter activity"/>
    <property type="evidence" value="ECO:0007669"/>
    <property type="project" value="InterPro"/>
</dbReference>
<evidence type="ECO:0000313" key="9">
    <source>
        <dbReference type="EMBL" id="SDX79886.1"/>
    </source>
</evidence>
<evidence type="ECO:0000256" key="4">
    <source>
        <dbReference type="ARBA" id="ARBA00022958"/>
    </source>
</evidence>
<evidence type="ECO:0000256" key="5">
    <source>
        <dbReference type="ARBA" id="ARBA00023027"/>
    </source>
</evidence>
<dbReference type="AlphaFoldDB" id="A0A1H3EM91"/>
<feature type="domain" description="RCK N-terminal" evidence="7">
    <location>
        <begin position="228"/>
        <end position="345"/>
    </location>
</feature>
<dbReference type="InterPro" id="IPR006036">
    <property type="entry name" value="K_uptake_TrkA"/>
</dbReference>
<sequence>MKVMIVGAGKLGYKLAEAMNNEDIDVTLVDINSEILENINSHLDVFTIQANGMQLGTLKELDVGAYDLLVATTDSDEVNTLICTLAKNLNCKKTIARIRNPEFIEQLDFVRKQFGVDFIINPDLATAIEIKRYVSKTYNFFIGDFAKGKVSMFDFHIGSTNPFAGKRIMDLDGLDGLLITGIFRNGELIIPNGSTKVMANDVIYVIGKNENINKLAERLGVNMKKLKSKKVLILGGGNIGYYLASKLEESGMNVTIIEKDKERCEYLAEKLDHTLVIYGDGTDMNLLQEEDLESYDTFVGVTGFDELNLLMALLAKQSGVNKTIAKISRPNYAYIVDRLDVDIALNPVNITVSDILKYIKGGKVVSVSLLLGGEGEVTEMIVGKDSPIVGKPLSKVGLPKGIIIGAIVHNGEVIIPDGNSIIYGNDRIIVFSLASDIPMLNKLISPVNKGGILNEFWGNY</sequence>
<keyword evidence="10" id="KW-1185">Reference proteome</keyword>
<dbReference type="InterPro" id="IPR006037">
    <property type="entry name" value="RCK_C"/>
</dbReference>
<dbReference type="PROSITE" id="PS51202">
    <property type="entry name" value="RCK_C"/>
    <property type="match status" value="2"/>
</dbReference>
<dbReference type="Gene3D" id="3.30.70.1450">
    <property type="entry name" value="Regulator of K+ conductance, C-terminal domain"/>
    <property type="match status" value="2"/>
</dbReference>
<dbReference type="NCBIfam" id="NF007041">
    <property type="entry name" value="PRK09496.3-4"/>
    <property type="match status" value="1"/>
</dbReference>
<name>A0A1H3EM91_9FIRM</name>
<keyword evidence="3" id="KW-0633">Potassium transport</keyword>
<dbReference type="GO" id="GO:0005886">
    <property type="term" value="C:plasma membrane"/>
    <property type="evidence" value="ECO:0007669"/>
    <property type="project" value="InterPro"/>
</dbReference>
<accession>A0A1H3EM91</accession>
<evidence type="ECO:0000256" key="1">
    <source>
        <dbReference type="ARBA" id="ARBA00017378"/>
    </source>
</evidence>
<dbReference type="Pfam" id="PF02254">
    <property type="entry name" value="TrkA_N"/>
    <property type="match status" value="2"/>
</dbReference>
<keyword evidence="4" id="KW-0630">Potassium</keyword>
<keyword evidence="6" id="KW-0406">Ion transport</keyword>